<dbReference type="AlphaFoldDB" id="A0A9X1VH68"/>
<dbReference type="Proteomes" id="UP001139193">
    <property type="component" value="Unassembled WGS sequence"/>
</dbReference>
<comment type="caution">
    <text evidence="5">The sequence shown here is derived from an EMBL/GenBank/DDBJ whole genome shotgun (WGS) entry which is preliminary data.</text>
</comment>
<feature type="chain" id="PRO_5040909332" description="Curli production assembly/transport component CsgF" evidence="4">
    <location>
        <begin position="23"/>
        <end position="139"/>
    </location>
</feature>
<dbReference type="RefSeq" id="WP_241936369.1">
    <property type="nucleotide sequence ID" value="NZ_JALBGC010000003.1"/>
</dbReference>
<dbReference type="InterPro" id="IPR018893">
    <property type="entry name" value="T8SS_CsgF"/>
</dbReference>
<comment type="function">
    <text evidence="1">May be involved in the biogenesis of curli organelles.</text>
</comment>
<sequence>MKSFFTLLLALLLVGLAHGAQAQDMVYQPKNPAFGGGNPFNYSWLQASATAQNTIPDPVQPTTAQDPLAQFATNLNQQVLAQLTNRLITSQFGSGAIRPGTYTVGGYQVQVSQGTSGVVVQVTDTGTGNQTIITIPNGL</sequence>
<feature type="signal peptide" evidence="4">
    <location>
        <begin position="1"/>
        <end position="22"/>
    </location>
</feature>
<dbReference type="Pfam" id="PF10614">
    <property type="entry name" value="CsgF"/>
    <property type="match status" value="1"/>
</dbReference>
<evidence type="ECO:0000256" key="4">
    <source>
        <dbReference type="SAM" id="SignalP"/>
    </source>
</evidence>
<evidence type="ECO:0000313" key="6">
    <source>
        <dbReference type="Proteomes" id="UP001139193"/>
    </source>
</evidence>
<accession>A0A9X1VH68</accession>
<evidence type="ECO:0000256" key="2">
    <source>
        <dbReference type="ARBA" id="ARBA00014031"/>
    </source>
</evidence>
<proteinExistence type="predicted"/>
<organism evidence="5 6">
    <name type="scientific">Hymenobacter cyanobacteriorum</name>
    <dbReference type="NCBI Taxonomy" id="2926463"/>
    <lineage>
        <taxon>Bacteria</taxon>
        <taxon>Pseudomonadati</taxon>
        <taxon>Bacteroidota</taxon>
        <taxon>Cytophagia</taxon>
        <taxon>Cytophagales</taxon>
        <taxon>Hymenobacteraceae</taxon>
        <taxon>Hymenobacter</taxon>
    </lineage>
</organism>
<gene>
    <name evidence="5" type="ORF">MON38_11800</name>
</gene>
<name>A0A9X1VH68_9BACT</name>
<protein>
    <recommendedName>
        <fullName evidence="2">Curli production assembly/transport component CsgF</fullName>
    </recommendedName>
</protein>
<keyword evidence="6" id="KW-1185">Reference proteome</keyword>
<evidence type="ECO:0000256" key="3">
    <source>
        <dbReference type="ARBA" id="ARBA00022729"/>
    </source>
</evidence>
<evidence type="ECO:0000313" key="5">
    <source>
        <dbReference type="EMBL" id="MCI1188103.1"/>
    </source>
</evidence>
<dbReference type="EMBL" id="JALBGC010000003">
    <property type="protein sequence ID" value="MCI1188103.1"/>
    <property type="molecule type" value="Genomic_DNA"/>
</dbReference>
<evidence type="ECO:0000256" key="1">
    <source>
        <dbReference type="ARBA" id="ARBA00003989"/>
    </source>
</evidence>
<reference evidence="5" key="1">
    <citation type="submission" date="2022-03" db="EMBL/GenBank/DDBJ databases">
        <title>Bacterial whole genome sequence for Hymenobacter sp. DH14.</title>
        <authorList>
            <person name="Le V."/>
        </authorList>
    </citation>
    <scope>NUCLEOTIDE SEQUENCE</scope>
    <source>
        <strain evidence="5">DH14</strain>
    </source>
</reference>
<keyword evidence="3 4" id="KW-0732">Signal</keyword>